<dbReference type="Proteomes" id="UP000321827">
    <property type="component" value="Unassembled WGS sequence"/>
</dbReference>
<dbReference type="EC" id="2.2.1.6" evidence="8"/>
<organism evidence="10 11">
    <name type="scientific">Oceanithermus desulfurans NBRC 100063</name>
    <dbReference type="NCBI Taxonomy" id="1227550"/>
    <lineage>
        <taxon>Bacteria</taxon>
        <taxon>Thermotogati</taxon>
        <taxon>Deinococcota</taxon>
        <taxon>Deinococci</taxon>
        <taxon>Thermales</taxon>
        <taxon>Thermaceae</taxon>
        <taxon>Oceanithermus</taxon>
    </lineage>
</organism>
<evidence type="ECO:0000256" key="6">
    <source>
        <dbReference type="ARBA" id="ARBA00023304"/>
    </source>
</evidence>
<evidence type="ECO:0000259" key="9">
    <source>
        <dbReference type="PROSITE" id="PS51671"/>
    </source>
</evidence>
<evidence type="ECO:0000256" key="7">
    <source>
        <dbReference type="ARBA" id="ARBA00048670"/>
    </source>
</evidence>
<dbReference type="GO" id="GO:1990610">
    <property type="term" value="F:acetolactate synthase regulator activity"/>
    <property type="evidence" value="ECO:0007669"/>
    <property type="project" value="UniProtKB-UniRule"/>
</dbReference>
<dbReference type="FunFam" id="3.30.70.260:FF:000001">
    <property type="entry name" value="Acetolactate synthase, small subunit"/>
    <property type="match status" value="1"/>
</dbReference>
<dbReference type="GO" id="GO:0005829">
    <property type="term" value="C:cytosol"/>
    <property type="evidence" value="ECO:0007669"/>
    <property type="project" value="TreeGrafter"/>
</dbReference>
<dbReference type="InterPro" id="IPR019455">
    <property type="entry name" value="Acetolactate_synth_ssu_C"/>
</dbReference>
<dbReference type="FunFam" id="3.30.70.1150:FF:000001">
    <property type="entry name" value="Acetolactate synthase small subunit"/>
    <property type="match status" value="1"/>
</dbReference>
<dbReference type="NCBIfam" id="NF008864">
    <property type="entry name" value="PRK11895.1"/>
    <property type="match status" value="1"/>
</dbReference>
<dbReference type="EMBL" id="BJXN01000006">
    <property type="protein sequence ID" value="GEM89608.1"/>
    <property type="molecule type" value="Genomic_DNA"/>
</dbReference>
<name>A0A511RIY2_9DEIN</name>
<evidence type="ECO:0000313" key="11">
    <source>
        <dbReference type="Proteomes" id="UP000321827"/>
    </source>
</evidence>
<dbReference type="InterPro" id="IPR039557">
    <property type="entry name" value="AHAS_ACT"/>
</dbReference>
<keyword evidence="6 8" id="KW-0100">Branched-chain amino acid biosynthesis</keyword>
<comment type="similarity">
    <text evidence="3 8">Belongs to the acetolactate synthase small subunit family.</text>
</comment>
<dbReference type="UniPathway" id="UPA00049">
    <property type="reaction ID" value="UER00059"/>
</dbReference>
<dbReference type="Pfam" id="PF22629">
    <property type="entry name" value="ACT_AHAS_ss"/>
    <property type="match status" value="1"/>
</dbReference>
<dbReference type="InterPro" id="IPR027271">
    <property type="entry name" value="Acetolactate_synth/TF_NikR_C"/>
</dbReference>
<gene>
    <name evidence="10" type="primary">ilvH</name>
    <name evidence="10" type="ORF">ODE01S_10420</name>
</gene>
<dbReference type="InterPro" id="IPR054480">
    <property type="entry name" value="AHAS_small-like_ACT"/>
</dbReference>
<dbReference type="GO" id="GO:0009097">
    <property type="term" value="P:isoleucine biosynthetic process"/>
    <property type="evidence" value="ECO:0007669"/>
    <property type="project" value="UniProtKB-UniRule"/>
</dbReference>
<comment type="caution">
    <text evidence="10">The sequence shown here is derived from an EMBL/GenBank/DDBJ whole genome shotgun (WGS) entry which is preliminary data.</text>
</comment>
<comment type="catalytic activity">
    <reaction evidence="7 8">
        <text>2 pyruvate + H(+) = (2S)-2-acetolactate + CO2</text>
        <dbReference type="Rhea" id="RHEA:25249"/>
        <dbReference type="ChEBI" id="CHEBI:15361"/>
        <dbReference type="ChEBI" id="CHEBI:15378"/>
        <dbReference type="ChEBI" id="CHEBI:16526"/>
        <dbReference type="ChEBI" id="CHEBI:58476"/>
        <dbReference type="EC" id="2.2.1.6"/>
    </reaction>
</comment>
<dbReference type="RefSeq" id="WP_013457429.1">
    <property type="nucleotide sequence ID" value="NZ_BJXN01000006.1"/>
</dbReference>
<keyword evidence="8" id="KW-0808">Transferase</keyword>
<dbReference type="AlphaFoldDB" id="A0A511RIY2"/>
<dbReference type="GO" id="GO:0003984">
    <property type="term" value="F:acetolactate synthase activity"/>
    <property type="evidence" value="ECO:0007669"/>
    <property type="project" value="UniProtKB-UniRule"/>
</dbReference>
<evidence type="ECO:0000256" key="3">
    <source>
        <dbReference type="ARBA" id="ARBA00006341"/>
    </source>
</evidence>
<reference evidence="10 11" key="1">
    <citation type="submission" date="2019-07" db="EMBL/GenBank/DDBJ databases">
        <title>Whole genome shotgun sequence of Oceanithermus desulfurans NBRC 100063.</title>
        <authorList>
            <person name="Hosoyama A."/>
            <person name="Uohara A."/>
            <person name="Ohji S."/>
            <person name="Ichikawa N."/>
        </authorList>
    </citation>
    <scope>NUCLEOTIDE SEQUENCE [LARGE SCALE GENOMIC DNA]</scope>
    <source>
        <strain evidence="10 11">NBRC 100063</strain>
    </source>
</reference>
<dbReference type="PANTHER" id="PTHR30239:SF0">
    <property type="entry name" value="ACETOLACTATE SYNTHASE SMALL SUBUNIT 1, CHLOROPLASTIC"/>
    <property type="match status" value="1"/>
</dbReference>
<dbReference type="UniPathway" id="UPA00047">
    <property type="reaction ID" value="UER00055"/>
</dbReference>
<dbReference type="NCBIfam" id="TIGR00119">
    <property type="entry name" value="acolac_sm"/>
    <property type="match status" value="1"/>
</dbReference>
<proteinExistence type="inferred from homology"/>
<keyword evidence="5 8" id="KW-0028">Amino-acid biosynthesis</keyword>
<dbReference type="OrthoDB" id="9787365at2"/>
<dbReference type="SUPFAM" id="SSF55021">
    <property type="entry name" value="ACT-like"/>
    <property type="match status" value="2"/>
</dbReference>
<evidence type="ECO:0000313" key="10">
    <source>
        <dbReference type="EMBL" id="GEM89608.1"/>
    </source>
</evidence>
<dbReference type="PANTHER" id="PTHR30239">
    <property type="entry name" value="ACETOLACTATE SYNTHASE SMALL SUBUNIT"/>
    <property type="match status" value="1"/>
</dbReference>
<dbReference type="Gene3D" id="3.30.70.1150">
    <property type="entry name" value="ACT-like. Chain A, domain 2"/>
    <property type="match status" value="1"/>
</dbReference>
<evidence type="ECO:0000256" key="1">
    <source>
        <dbReference type="ARBA" id="ARBA00004974"/>
    </source>
</evidence>
<dbReference type="InterPro" id="IPR004789">
    <property type="entry name" value="Acetalactate_synth_ssu"/>
</dbReference>
<comment type="function">
    <text evidence="8">Catalyzes the conversion of 2 pyruvate molecules into acetolactate in the first common step of the biosynthetic pathway of the branched-amino acids such as leucine, isoleucine, and valine.</text>
</comment>
<comment type="subunit">
    <text evidence="4 8">Dimer of large and small chains.</text>
</comment>
<comment type="pathway">
    <text evidence="1 8">Amino-acid biosynthesis; L-isoleucine biosynthesis; L-isoleucine from 2-oxobutanoate: step 1/4.</text>
</comment>
<accession>A0A511RIY2</accession>
<evidence type="ECO:0000256" key="8">
    <source>
        <dbReference type="RuleBase" id="RU368092"/>
    </source>
</evidence>
<dbReference type="Gene3D" id="3.30.70.260">
    <property type="match status" value="1"/>
</dbReference>
<evidence type="ECO:0000256" key="2">
    <source>
        <dbReference type="ARBA" id="ARBA00005025"/>
    </source>
</evidence>
<evidence type="ECO:0000256" key="4">
    <source>
        <dbReference type="ARBA" id="ARBA00011744"/>
    </source>
</evidence>
<evidence type="ECO:0000256" key="5">
    <source>
        <dbReference type="ARBA" id="ARBA00022605"/>
    </source>
</evidence>
<dbReference type="GO" id="GO:0009099">
    <property type="term" value="P:L-valine biosynthetic process"/>
    <property type="evidence" value="ECO:0007669"/>
    <property type="project" value="UniProtKB-UniRule"/>
</dbReference>
<dbReference type="InterPro" id="IPR045865">
    <property type="entry name" value="ACT-like_dom_sf"/>
</dbReference>
<comment type="pathway">
    <text evidence="2 8">Amino-acid biosynthesis; L-valine biosynthesis; L-valine from pyruvate: step 1/4.</text>
</comment>
<dbReference type="PROSITE" id="PS51671">
    <property type="entry name" value="ACT"/>
    <property type="match status" value="1"/>
</dbReference>
<dbReference type="CDD" id="cd04878">
    <property type="entry name" value="ACT_AHAS"/>
    <property type="match status" value="1"/>
</dbReference>
<sequence>MRHIVSVLVEDHPRVLTRITSLFARRGFNIESLAVGKTHLPGLSRISIVVLGDDRTIEQVEKQLNKLVEVIKVTDHTEPHVEREMALVKVRTEGVEERLQIKEIVEAFRARPVDVGRSSSIYEVTGDPGKIEGFIAGLEPYGVLEVMRTGAIAMSRGEAILKPRLKKEAV</sequence>
<dbReference type="InterPro" id="IPR002912">
    <property type="entry name" value="ACT_dom"/>
</dbReference>
<protein>
    <recommendedName>
        <fullName evidence="8">Acetolactate synthase small subunit</fullName>
        <shortName evidence="8">AHAS</shortName>
        <shortName evidence="8">ALS</shortName>
        <ecNumber evidence="8">2.2.1.6</ecNumber>
    </recommendedName>
    <alternativeName>
        <fullName evidence="8">Acetohydroxy-acid synthase small subunit</fullName>
    </alternativeName>
</protein>
<dbReference type="Pfam" id="PF10369">
    <property type="entry name" value="ALS_ss_C"/>
    <property type="match status" value="1"/>
</dbReference>
<feature type="domain" description="ACT" evidence="9">
    <location>
        <begin position="4"/>
        <end position="78"/>
    </location>
</feature>